<sequence>MPLDRRRFLAGTAAFLTVHAAPASAGFLAELAFHDLVEQQLEEAVHPRFPGEVWVLVDGRKLSLDVYRGRERIQHFAPVSLGRGGAENQRISGGSVTPRGEFRVNRFNFDSRWHLFMGVDYPTPDHARMALRTGLYSREDYQAYFDHYRRYGKPPQDTVLGGAIGLHGLGEADPDIHRRMNWTQGCVAMTDTQIEQLEELVGIGTRVVIR</sequence>
<name>A0ABY9YWI6_9GAMM</name>
<evidence type="ECO:0000313" key="11">
    <source>
        <dbReference type="Proteomes" id="UP001301869"/>
    </source>
</evidence>
<evidence type="ECO:0000256" key="6">
    <source>
        <dbReference type="ARBA" id="ARBA00023316"/>
    </source>
</evidence>
<feature type="active site" description="Proton donor/acceptor" evidence="7">
    <location>
        <position position="167"/>
    </location>
</feature>
<keyword evidence="3" id="KW-0808">Transferase</keyword>
<evidence type="ECO:0000256" key="1">
    <source>
        <dbReference type="ARBA" id="ARBA00004752"/>
    </source>
</evidence>
<keyword evidence="4 7" id="KW-0133">Cell shape</keyword>
<protein>
    <submittedName>
        <fullName evidence="10">L,D-transpeptidase</fullName>
    </submittedName>
</protein>
<reference evidence="10 11" key="1">
    <citation type="submission" date="2023-03" db="EMBL/GenBank/DDBJ databases">
        <title>Halomonas sp. nov., isolated from Korean tranditional fermented seafood 'Jeotgal'.</title>
        <authorList>
            <person name="Kim B."/>
            <person name="Shin N.-R."/>
        </authorList>
    </citation>
    <scope>NUCLEOTIDE SEQUENCE [LARGE SCALE GENOMIC DNA]</scope>
    <source>
        <strain evidence="10 11">SG2L-4</strain>
    </source>
</reference>
<proteinExistence type="inferred from homology"/>
<keyword evidence="5 7" id="KW-0573">Peptidoglycan synthesis</keyword>
<evidence type="ECO:0000256" key="8">
    <source>
        <dbReference type="SAM" id="SignalP"/>
    </source>
</evidence>
<dbReference type="Proteomes" id="UP001301869">
    <property type="component" value="Chromosome"/>
</dbReference>
<dbReference type="EMBL" id="CP119391">
    <property type="protein sequence ID" value="WNK19132.1"/>
    <property type="molecule type" value="Genomic_DNA"/>
</dbReference>
<keyword evidence="11" id="KW-1185">Reference proteome</keyword>
<evidence type="ECO:0000256" key="7">
    <source>
        <dbReference type="PROSITE-ProRule" id="PRU01373"/>
    </source>
</evidence>
<dbReference type="Gene3D" id="2.40.440.10">
    <property type="entry name" value="L,D-transpeptidase catalytic domain-like"/>
    <property type="match status" value="1"/>
</dbReference>
<evidence type="ECO:0000259" key="9">
    <source>
        <dbReference type="PROSITE" id="PS52029"/>
    </source>
</evidence>
<evidence type="ECO:0000256" key="5">
    <source>
        <dbReference type="ARBA" id="ARBA00022984"/>
    </source>
</evidence>
<dbReference type="PROSITE" id="PS52029">
    <property type="entry name" value="LD_TPASE"/>
    <property type="match status" value="1"/>
</dbReference>
<gene>
    <name evidence="10" type="ORF">P1P91_09600</name>
</gene>
<dbReference type="SUPFAM" id="SSF141523">
    <property type="entry name" value="L,D-transpeptidase catalytic domain-like"/>
    <property type="match status" value="1"/>
</dbReference>
<comment type="pathway">
    <text evidence="1 7">Cell wall biogenesis; peptidoglycan biosynthesis.</text>
</comment>
<keyword evidence="6 7" id="KW-0961">Cell wall biogenesis/degradation</keyword>
<evidence type="ECO:0000256" key="3">
    <source>
        <dbReference type="ARBA" id="ARBA00022679"/>
    </source>
</evidence>
<dbReference type="PROSITE" id="PS51318">
    <property type="entry name" value="TAT"/>
    <property type="match status" value="1"/>
</dbReference>
<dbReference type="InterPro" id="IPR005490">
    <property type="entry name" value="LD_TPept_cat_dom"/>
</dbReference>
<evidence type="ECO:0000313" key="10">
    <source>
        <dbReference type="EMBL" id="WNK19132.1"/>
    </source>
</evidence>
<dbReference type="InterPro" id="IPR006311">
    <property type="entry name" value="TAT_signal"/>
</dbReference>
<dbReference type="CDD" id="cd16913">
    <property type="entry name" value="YkuD_like"/>
    <property type="match status" value="1"/>
</dbReference>
<feature type="chain" id="PRO_5045308595" evidence="8">
    <location>
        <begin position="26"/>
        <end position="210"/>
    </location>
</feature>
<organism evidence="10 11">
    <name type="scientific">Halomonas piscis</name>
    <dbReference type="NCBI Taxonomy" id="3031727"/>
    <lineage>
        <taxon>Bacteria</taxon>
        <taxon>Pseudomonadati</taxon>
        <taxon>Pseudomonadota</taxon>
        <taxon>Gammaproteobacteria</taxon>
        <taxon>Oceanospirillales</taxon>
        <taxon>Halomonadaceae</taxon>
        <taxon>Halomonas</taxon>
    </lineage>
</organism>
<dbReference type="InterPro" id="IPR038063">
    <property type="entry name" value="Transpep_catalytic_dom"/>
</dbReference>
<evidence type="ECO:0000256" key="4">
    <source>
        <dbReference type="ARBA" id="ARBA00022960"/>
    </source>
</evidence>
<feature type="active site" description="Nucleophile" evidence="7">
    <location>
        <position position="186"/>
    </location>
</feature>
<evidence type="ECO:0000256" key="2">
    <source>
        <dbReference type="ARBA" id="ARBA00005992"/>
    </source>
</evidence>
<comment type="similarity">
    <text evidence="2">Belongs to the YkuD family.</text>
</comment>
<dbReference type="Pfam" id="PF03734">
    <property type="entry name" value="YkuD"/>
    <property type="match status" value="1"/>
</dbReference>
<feature type="domain" description="L,D-TPase catalytic" evidence="9">
    <location>
        <begin position="53"/>
        <end position="210"/>
    </location>
</feature>
<keyword evidence="8" id="KW-0732">Signal</keyword>
<accession>A0ABY9YWI6</accession>
<feature type="signal peptide" evidence="8">
    <location>
        <begin position="1"/>
        <end position="25"/>
    </location>
</feature>
<dbReference type="RefSeq" id="WP_311882245.1">
    <property type="nucleotide sequence ID" value="NZ_CP119391.1"/>
</dbReference>